<comment type="caution">
    <text evidence="2">The sequence shown here is derived from an EMBL/GenBank/DDBJ whole genome shotgun (WGS) entry which is preliminary data.</text>
</comment>
<feature type="transmembrane region" description="Helical" evidence="1">
    <location>
        <begin position="133"/>
        <end position="156"/>
    </location>
</feature>
<keyword evidence="1" id="KW-1133">Transmembrane helix</keyword>
<keyword evidence="3" id="KW-1185">Reference proteome</keyword>
<gene>
    <name evidence="2" type="ORF">QVZ43_04330</name>
</gene>
<dbReference type="PANTHER" id="PTHR41795:SF1">
    <property type="entry name" value="EXOPOLYSACCHARIDE SYNTHESIS PROTEIN"/>
    <property type="match status" value="1"/>
</dbReference>
<evidence type="ECO:0000256" key="1">
    <source>
        <dbReference type="SAM" id="Phobius"/>
    </source>
</evidence>
<organism evidence="2 3">
    <name type="scientific">Marinobacter suaedae</name>
    <dbReference type="NCBI Taxonomy" id="3057675"/>
    <lineage>
        <taxon>Bacteria</taxon>
        <taxon>Pseudomonadati</taxon>
        <taxon>Pseudomonadota</taxon>
        <taxon>Gammaproteobacteria</taxon>
        <taxon>Pseudomonadales</taxon>
        <taxon>Marinobacteraceae</taxon>
        <taxon>Marinobacter</taxon>
    </lineage>
</organism>
<reference evidence="2" key="1">
    <citation type="submission" date="2023-07" db="EMBL/GenBank/DDBJ databases">
        <title>Marinobacter sp. chi1 genome sequencing and assembly.</title>
        <authorList>
            <person name="Park S."/>
        </authorList>
    </citation>
    <scope>NUCLEOTIDE SEQUENCE</scope>
    <source>
        <strain evidence="2">Chi1</strain>
    </source>
</reference>
<sequence>MPRSQSPASLTDVLNLLRANTRGQQQVSIGDVLDAVGQRSFGPVVLIAGLLTLAPLVGDLPGVPTLLGLLVLLTLGQLPFQQQSIWIPSHLSRRQIERHKLTKGLDWIEKPARFIDRWTSQRLTWLVRGPGRYLTALICMLVAAALPAMELVPFSANGGGLALTLFGIALVADDGLFALLGILFTGGTLWMVISGLMGL</sequence>
<feature type="transmembrane region" description="Helical" evidence="1">
    <location>
        <begin position="176"/>
        <end position="197"/>
    </location>
</feature>
<name>A0ABT8VY87_9GAMM</name>
<dbReference type="PIRSF" id="PIRSF033239">
    <property type="entry name" value="ExoD"/>
    <property type="match status" value="1"/>
</dbReference>
<dbReference type="Pfam" id="PF06055">
    <property type="entry name" value="ExoD"/>
    <property type="match status" value="1"/>
</dbReference>
<accession>A0ABT8VY87</accession>
<dbReference type="Proteomes" id="UP001168640">
    <property type="component" value="Unassembled WGS sequence"/>
</dbReference>
<keyword evidence="1" id="KW-0472">Membrane</keyword>
<evidence type="ECO:0000313" key="3">
    <source>
        <dbReference type="Proteomes" id="UP001168640"/>
    </source>
</evidence>
<dbReference type="RefSeq" id="WP_302909007.1">
    <property type="nucleotide sequence ID" value="NZ_JAUMIS010000001.1"/>
</dbReference>
<dbReference type="InterPro" id="IPR010331">
    <property type="entry name" value="ExoD"/>
</dbReference>
<dbReference type="EMBL" id="JAUMIS010000001">
    <property type="protein sequence ID" value="MDO3720936.1"/>
    <property type="molecule type" value="Genomic_DNA"/>
</dbReference>
<proteinExistence type="predicted"/>
<protein>
    <submittedName>
        <fullName evidence="2">Exopolysaccharide biosynthesis protein</fullName>
    </submittedName>
</protein>
<evidence type="ECO:0000313" key="2">
    <source>
        <dbReference type="EMBL" id="MDO3720936.1"/>
    </source>
</evidence>
<dbReference type="PANTHER" id="PTHR41795">
    <property type="entry name" value="EXOPOLYSACCHARIDE SYNTHESIS PROTEIN"/>
    <property type="match status" value="1"/>
</dbReference>
<keyword evidence="1" id="KW-0812">Transmembrane</keyword>